<organism evidence="1 2">
    <name type="scientific">Circinella minor</name>
    <dbReference type="NCBI Taxonomy" id="1195481"/>
    <lineage>
        <taxon>Eukaryota</taxon>
        <taxon>Fungi</taxon>
        <taxon>Fungi incertae sedis</taxon>
        <taxon>Mucoromycota</taxon>
        <taxon>Mucoromycotina</taxon>
        <taxon>Mucoromycetes</taxon>
        <taxon>Mucorales</taxon>
        <taxon>Lichtheimiaceae</taxon>
        <taxon>Circinella</taxon>
    </lineage>
</organism>
<protein>
    <submittedName>
        <fullName evidence="1">Uncharacterized protein</fullName>
    </submittedName>
</protein>
<evidence type="ECO:0000313" key="1">
    <source>
        <dbReference type="EMBL" id="KAG2220445.1"/>
    </source>
</evidence>
<evidence type="ECO:0000313" key="2">
    <source>
        <dbReference type="Proteomes" id="UP000646827"/>
    </source>
</evidence>
<comment type="caution">
    <text evidence="1">The sequence shown here is derived from an EMBL/GenBank/DDBJ whole genome shotgun (WGS) entry which is preliminary data.</text>
</comment>
<dbReference type="EMBL" id="JAEPRB010000140">
    <property type="protein sequence ID" value="KAG2220445.1"/>
    <property type="molecule type" value="Genomic_DNA"/>
</dbReference>
<gene>
    <name evidence="1" type="ORF">INT45_004187</name>
</gene>
<keyword evidence="2" id="KW-1185">Reference proteome</keyword>
<sequence length="115" mass="12998">MHNNGVIPSRPVKSLFFITADDQIPQENDEPKIRFIKRDYDASIVDACGGSGLEKNQQEQLLKIVDAINLKPVCLLSSDGEEQFMLVHEKHFSRICKSHFISILPVCENENNTIS</sequence>
<accession>A0A8H7VH90</accession>
<dbReference type="Proteomes" id="UP000646827">
    <property type="component" value="Unassembled WGS sequence"/>
</dbReference>
<proteinExistence type="predicted"/>
<dbReference type="OrthoDB" id="2220872at2759"/>
<reference evidence="1 2" key="1">
    <citation type="submission" date="2020-12" db="EMBL/GenBank/DDBJ databases">
        <title>Metabolic potential, ecology and presence of endohyphal bacteria is reflected in genomic diversity of Mucoromycotina.</title>
        <authorList>
            <person name="Muszewska A."/>
            <person name="Okrasinska A."/>
            <person name="Steczkiewicz K."/>
            <person name="Drgas O."/>
            <person name="Orlowska M."/>
            <person name="Perlinska-Lenart U."/>
            <person name="Aleksandrzak-Piekarczyk T."/>
            <person name="Szatraj K."/>
            <person name="Zielenkiewicz U."/>
            <person name="Pilsyk S."/>
            <person name="Malc E."/>
            <person name="Mieczkowski P."/>
            <person name="Kruszewska J.S."/>
            <person name="Biernat P."/>
            <person name="Pawlowska J."/>
        </authorList>
    </citation>
    <scope>NUCLEOTIDE SEQUENCE [LARGE SCALE GENOMIC DNA]</scope>
    <source>
        <strain evidence="1 2">CBS 142.35</strain>
    </source>
</reference>
<dbReference type="AlphaFoldDB" id="A0A8H7VH90"/>
<name>A0A8H7VH90_9FUNG</name>